<evidence type="ECO:0000313" key="2">
    <source>
        <dbReference type="Proteomes" id="UP001330749"/>
    </source>
</evidence>
<name>A0ABU6NBJ8_9BACI</name>
<dbReference type="Proteomes" id="UP001330749">
    <property type="component" value="Unassembled WGS sequence"/>
</dbReference>
<keyword evidence="2" id="KW-1185">Reference proteome</keyword>
<dbReference type="EMBL" id="JARMQG010000177">
    <property type="protein sequence ID" value="MED3563455.1"/>
    <property type="molecule type" value="Genomic_DNA"/>
</dbReference>
<proteinExistence type="predicted"/>
<gene>
    <name evidence="1" type="ORF">P4447_13535</name>
</gene>
<protein>
    <submittedName>
        <fullName evidence="1">Uncharacterized protein</fullName>
    </submittedName>
</protein>
<dbReference type="RefSeq" id="WP_327968504.1">
    <property type="nucleotide sequence ID" value="NZ_JARMQG010000177.1"/>
</dbReference>
<reference evidence="1 2" key="1">
    <citation type="submission" date="2023-03" db="EMBL/GenBank/DDBJ databases">
        <title>Bacillus Genome Sequencing.</title>
        <authorList>
            <person name="Dunlap C."/>
        </authorList>
    </citation>
    <scope>NUCLEOTIDE SEQUENCE [LARGE SCALE GENOMIC DNA]</scope>
    <source>
        <strain evidence="1 2">B-14544</strain>
    </source>
</reference>
<organism evidence="1 2">
    <name type="scientific">Bacillus xiapuensis</name>
    <dbReference type="NCBI Taxonomy" id="2014075"/>
    <lineage>
        <taxon>Bacteria</taxon>
        <taxon>Bacillati</taxon>
        <taxon>Bacillota</taxon>
        <taxon>Bacilli</taxon>
        <taxon>Bacillales</taxon>
        <taxon>Bacillaceae</taxon>
        <taxon>Bacillus</taxon>
    </lineage>
</organism>
<comment type="caution">
    <text evidence="1">The sequence shown here is derived from an EMBL/GenBank/DDBJ whole genome shotgun (WGS) entry which is preliminary data.</text>
</comment>
<accession>A0ABU6NBJ8</accession>
<evidence type="ECO:0000313" key="1">
    <source>
        <dbReference type="EMBL" id="MED3563455.1"/>
    </source>
</evidence>
<sequence>MSKLLKLVDEKKFGKGAIGFDNGFMINSHDDLVDYLVVEFEDRFEVYLNIYDNGKTPNRDFLAEGLAEDLEDAKEIAVRNLEKIAYQSH</sequence>